<keyword evidence="3" id="KW-1185">Reference proteome</keyword>
<organism evidence="2 3">
    <name type="scientific">Rhodopseudomonas julia</name>
    <dbReference type="NCBI Taxonomy" id="200617"/>
    <lineage>
        <taxon>Bacteria</taxon>
        <taxon>Pseudomonadati</taxon>
        <taxon>Pseudomonadota</taxon>
        <taxon>Alphaproteobacteria</taxon>
        <taxon>Hyphomicrobiales</taxon>
        <taxon>Nitrobacteraceae</taxon>
        <taxon>Rhodopseudomonas</taxon>
    </lineage>
</organism>
<dbReference type="Proteomes" id="UP001230253">
    <property type="component" value="Unassembled WGS sequence"/>
</dbReference>
<proteinExistence type="predicted"/>
<dbReference type="SUPFAM" id="SSF52507">
    <property type="entry name" value="Homo-oligomeric flavin-containing Cys decarboxylases, HFCD"/>
    <property type="match status" value="1"/>
</dbReference>
<protein>
    <recommendedName>
        <fullName evidence="1">Flavoprotein domain-containing protein</fullName>
    </recommendedName>
</protein>
<dbReference type="InterPro" id="IPR003382">
    <property type="entry name" value="Flavoprotein"/>
</dbReference>
<sequence length="273" mass="29198">MDEAIVDMVVARVMAQLEGETLDTSPRRVVMLLSGAASGFYAAREGIRRLSASKHELKVLMTPGAQHVLTEDLVRQEGAKTILPYDPWLDVPELIKECDLLLVPCLTMNLAGRLALGLMDSPATTLFLGVLLAGKPVVAIRNGADPADKRGEVMGSRPDGSPVLWSLLQEYLARLAAFGAEMVDKQDFLMRMERHLVTSRHATEAPAAVPQPVAPVAARRARAGTPTSKFVTANELLGLAPGSSISLAPGQALTAQARDAVERLHLKLVAASQ</sequence>
<dbReference type="RefSeq" id="WP_307155637.1">
    <property type="nucleotide sequence ID" value="NZ_JAUSUK010000002.1"/>
</dbReference>
<feature type="domain" description="Flavoprotein" evidence="1">
    <location>
        <begin position="28"/>
        <end position="138"/>
    </location>
</feature>
<dbReference type="Gene3D" id="3.40.50.1950">
    <property type="entry name" value="Flavin prenyltransferase-like"/>
    <property type="match status" value="1"/>
</dbReference>
<evidence type="ECO:0000313" key="2">
    <source>
        <dbReference type="EMBL" id="MDQ0327641.1"/>
    </source>
</evidence>
<dbReference type="InterPro" id="IPR036551">
    <property type="entry name" value="Flavin_trans-like"/>
</dbReference>
<evidence type="ECO:0000259" key="1">
    <source>
        <dbReference type="Pfam" id="PF02441"/>
    </source>
</evidence>
<accession>A0ABU0CAS5</accession>
<name>A0ABU0CAS5_9BRAD</name>
<gene>
    <name evidence="2" type="ORF">J2R99_003510</name>
</gene>
<dbReference type="Pfam" id="PF02441">
    <property type="entry name" value="Flavoprotein"/>
    <property type="match status" value="1"/>
</dbReference>
<comment type="caution">
    <text evidence="2">The sequence shown here is derived from an EMBL/GenBank/DDBJ whole genome shotgun (WGS) entry which is preliminary data.</text>
</comment>
<reference evidence="2 3" key="1">
    <citation type="submission" date="2023-07" db="EMBL/GenBank/DDBJ databases">
        <title>Genomic Encyclopedia of Type Strains, Phase IV (KMG-IV): sequencing the most valuable type-strain genomes for metagenomic binning, comparative biology and taxonomic classification.</title>
        <authorList>
            <person name="Goeker M."/>
        </authorList>
    </citation>
    <scope>NUCLEOTIDE SEQUENCE [LARGE SCALE GENOMIC DNA]</scope>
    <source>
        <strain evidence="2 3">DSM 11549</strain>
    </source>
</reference>
<evidence type="ECO:0000313" key="3">
    <source>
        <dbReference type="Proteomes" id="UP001230253"/>
    </source>
</evidence>
<dbReference type="EMBL" id="JAUSUK010000002">
    <property type="protein sequence ID" value="MDQ0327641.1"/>
    <property type="molecule type" value="Genomic_DNA"/>
</dbReference>